<evidence type="ECO:0000313" key="4">
    <source>
        <dbReference type="Proteomes" id="UP001633002"/>
    </source>
</evidence>
<proteinExistence type="predicted"/>
<comment type="caution">
    <text evidence="3">The sequence shown here is derived from an EMBL/GenBank/DDBJ whole genome shotgun (WGS) entry which is preliminary data.</text>
</comment>
<feature type="signal peptide" evidence="1">
    <location>
        <begin position="1"/>
        <end position="22"/>
    </location>
</feature>
<accession>A0ABD3GZ65</accession>
<feature type="chain" id="PRO_5044840879" description="Bulb-type lectin domain-containing protein" evidence="1">
    <location>
        <begin position="23"/>
        <end position="237"/>
    </location>
</feature>
<name>A0ABD3GZ65_9MARC</name>
<organism evidence="3 4">
    <name type="scientific">Riccia sorocarpa</name>
    <dbReference type="NCBI Taxonomy" id="122646"/>
    <lineage>
        <taxon>Eukaryota</taxon>
        <taxon>Viridiplantae</taxon>
        <taxon>Streptophyta</taxon>
        <taxon>Embryophyta</taxon>
        <taxon>Marchantiophyta</taxon>
        <taxon>Marchantiopsida</taxon>
        <taxon>Marchantiidae</taxon>
        <taxon>Marchantiales</taxon>
        <taxon>Ricciaceae</taxon>
        <taxon>Riccia</taxon>
    </lineage>
</organism>
<dbReference type="InterPro" id="IPR036426">
    <property type="entry name" value="Bulb-type_lectin_dom_sf"/>
</dbReference>
<keyword evidence="4" id="KW-1185">Reference proteome</keyword>
<dbReference type="InterPro" id="IPR001480">
    <property type="entry name" value="Bulb-type_lectin_dom"/>
</dbReference>
<dbReference type="AlphaFoldDB" id="A0ABD3GZ65"/>
<dbReference type="SUPFAM" id="SSF51110">
    <property type="entry name" value="alpha-D-mannose-specific plant lectins"/>
    <property type="match status" value="1"/>
</dbReference>
<dbReference type="EMBL" id="JBJQOH010000006">
    <property type="protein sequence ID" value="KAL3683976.1"/>
    <property type="molecule type" value="Genomic_DNA"/>
</dbReference>
<reference evidence="3 4" key="1">
    <citation type="submission" date="2024-09" db="EMBL/GenBank/DDBJ databases">
        <title>Chromosome-scale assembly of Riccia sorocarpa.</title>
        <authorList>
            <person name="Paukszto L."/>
        </authorList>
    </citation>
    <scope>NUCLEOTIDE SEQUENCE [LARGE SCALE GENOMIC DNA]</scope>
    <source>
        <strain evidence="3">LP-2024</strain>
        <tissue evidence="3">Aerial parts of the thallus</tissue>
    </source>
</reference>
<keyword evidence="1" id="KW-0732">Signal</keyword>
<protein>
    <recommendedName>
        <fullName evidence="2">Bulb-type lectin domain-containing protein</fullName>
    </recommendedName>
</protein>
<dbReference type="Proteomes" id="UP001633002">
    <property type="component" value="Unassembled WGS sequence"/>
</dbReference>
<evidence type="ECO:0000313" key="3">
    <source>
        <dbReference type="EMBL" id="KAL3683976.1"/>
    </source>
</evidence>
<dbReference type="Gene3D" id="2.90.10.10">
    <property type="entry name" value="Bulb-type lectin domain"/>
    <property type="match status" value="1"/>
</dbReference>
<feature type="domain" description="Bulb-type lectin" evidence="2">
    <location>
        <begin position="31"/>
        <end position="180"/>
    </location>
</feature>
<evidence type="ECO:0000259" key="2">
    <source>
        <dbReference type="PROSITE" id="PS50927"/>
    </source>
</evidence>
<evidence type="ECO:0000256" key="1">
    <source>
        <dbReference type="SAM" id="SignalP"/>
    </source>
</evidence>
<gene>
    <name evidence="3" type="ORF">R1sor_001998</name>
</gene>
<dbReference type="PROSITE" id="PS50927">
    <property type="entry name" value="BULB_LECTIN"/>
    <property type="match status" value="1"/>
</dbReference>
<sequence length="237" mass="25932">MATPRLIALLAILMSLTGVVYGQGWRHSGYENTTFFNSTMWVPDPATNCAGAGIVLLTSPDKNYSLWHVTQCQDQTPQCWVGVDFRRKDIFTLTSFNWLIPPANFTLNQACTLQFTSDGDLRLVIFDLDEPGINGSITVPRRVTWSSNTTGEGAVQVQLQNTGNLILVNKDGKSAVWTSLRVPLLPLAPLNGTSTSSSSAVSMPPAFSLSFSFRPEGVEYLKHLELVSFSVSSLLRA</sequence>